<evidence type="ECO:0000256" key="2">
    <source>
        <dbReference type="ARBA" id="ARBA00022842"/>
    </source>
</evidence>
<evidence type="ECO:0000313" key="5">
    <source>
        <dbReference type="EMBL" id="OGY09241.1"/>
    </source>
</evidence>
<evidence type="ECO:0000259" key="4">
    <source>
        <dbReference type="PROSITE" id="PS51710"/>
    </source>
</evidence>
<dbReference type="SUPFAM" id="SSF52540">
    <property type="entry name" value="P-loop containing nucleoside triphosphate hydrolases"/>
    <property type="match status" value="1"/>
</dbReference>
<dbReference type="InterPro" id="IPR006074">
    <property type="entry name" value="GTP1-OBG_CS"/>
</dbReference>
<dbReference type="InterPro" id="IPR045001">
    <property type="entry name" value="DRG"/>
</dbReference>
<proteinExistence type="predicted"/>
<keyword evidence="2" id="KW-0460">Magnesium</keyword>
<evidence type="ECO:0000313" key="6">
    <source>
        <dbReference type="Proteomes" id="UP000177967"/>
    </source>
</evidence>
<dbReference type="PANTHER" id="PTHR43127">
    <property type="entry name" value="DEVELOPMENTALLY-REGULATED GTP-BINDING PROTEIN 2"/>
    <property type="match status" value="1"/>
</dbReference>
<dbReference type="InterPro" id="IPR005225">
    <property type="entry name" value="Small_GTP-bd"/>
</dbReference>
<dbReference type="Gene3D" id="3.40.50.300">
    <property type="entry name" value="P-loop containing nucleotide triphosphate hydrolases"/>
    <property type="match status" value="1"/>
</dbReference>
<evidence type="ECO:0000256" key="1">
    <source>
        <dbReference type="ARBA" id="ARBA00022741"/>
    </source>
</evidence>
<dbReference type="Pfam" id="PF16897">
    <property type="entry name" value="MMR_HSR1_Xtn"/>
    <property type="match status" value="1"/>
</dbReference>
<dbReference type="PRINTS" id="PR00326">
    <property type="entry name" value="GTP1OBG"/>
</dbReference>
<dbReference type="Pfam" id="PF01926">
    <property type="entry name" value="MMR_HSR1"/>
    <property type="match status" value="1"/>
</dbReference>
<dbReference type="PROSITE" id="PS00905">
    <property type="entry name" value="GTP1_OBG"/>
    <property type="match status" value="1"/>
</dbReference>
<feature type="domain" description="OBG-type G" evidence="4">
    <location>
        <begin position="65"/>
        <end position="311"/>
    </location>
</feature>
<name>A0A1G1V1P8_9BACT</name>
<keyword evidence="3" id="KW-0342">GTP-binding</keyword>
<dbReference type="Proteomes" id="UP000177967">
    <property type="component" value="Unassembled WGS sequence"/>
</dbReference>
<keyword evidence="1" id="KW-0547">Nucleotide-binding</keyword>
<dbReference type="STRING" id="1797513.A2782_01850"/>
<organism evidence="5 6">
    <name type="scientific">Candidatus Blackburnbacteria bacterium RIFCSPHIGHO2_01_FULL_43_15b</name>
    <dbReference type="NCBI Taxonomy" id="1797513"/>
    <lineage>
        <taxon>Bacteria</taxon>
        <taxon>Candidatus Blackburniibacteriota</taxon>
    </lineage>
</organism>
<dbReference type="GO" id="GO:0003924">
    <property type="term" value="F:GTPase activity"/>
    <property type="evidence" value="ECO:0007669"/>
    <property type="project" value="InterPro"/>
</dbReference>
<dbReference type="NCBIfam" id="TIGR00231">
    <property type="entry name" value="small_GTP"/>
    <property type="match status" value="1"/>
</dbReference>
<gene>
    <name evidence="5" type="ORF">A2782_01850</name>
</gene>
<dbReference type="InterPro" id="IPR031167">
    <property type="entry name" value="G_OBG"/>
</dbReference>
<dbReference type="InterPro" id="IPR027417">
    <property type="entry name" value="P-loop_NTPase"/>
</dbReference>
<dbReference type="InterPro" id="IPR012675">
    <property type="entry name" value="Beta-grasp_dom_sf"/>
</dbReference>
<dbReference type="GO" id="GO:0005525">
    <property type="term" value="F:GTP binding"/>
    <property type="evidence" value="ECO:0007669"/>
    <property type="project" value="UniProtKB-KW"/>
</dbReference>
<dbReference type="PROSITE" id="PS51710">
    <property type="entry name" value="G_OBG"/>
    <property type="match status" value="1"/>
</dbReference>
<evidence type="ECO:0000256" key="3">
    <source>
        <dbReference type="ARBA" id="ARBA00023134"/>
    </source>
</evidence>
<sequence>MDNVEEQIKAIEIGMAKTPYHKATQKWFGKMRAKIAKLRAQQADRQVKKGGGGGGGFGLKKFGDATVVLVGFPSVGKSTLLNKLTNANSPTAEYAFTTVSVIPGMMNYSPPRYMSSGEVVNDYNGAQIQILDVPGLIEGAARGAGRGREVLSVVRSADLLLIIGEAGKEKEEFRRIANELYENGVRINEIRPQVVVHKTLRGGIKINFTRPQELLCETIAEVAKEFGIVNAEIILKENSTMERLIDAFATNRVYVPALYLVNKVDKQQGKQVAYLDHLEGGTDSPPGVIRISAEKEIGLDELREAVWNQLRLVRVYLRSTESLSGHLEGGSTKIEPLIMHEGQKLKDVLATVSREMVQDKKAAKIWGPGARFPGQTVSFETQIQDGMEVTFI</sequence>
<dbReference type="AlphaFoldDB" id="A0A1G1V1P8"/>
<dbReference type="InterPro" id="IPR031662">
    <property type="entry name" value="GTP-binding_2"/>
</dbReference>
<reference evidence="5 6" key="1">
    <citation type="journal article" date="2016" name="Nat. Commun.">
        <title>Thousands of microbial genomes shed light on interconnected biogeochemical processes in an aquifer system.</title>
        <authorList>
            <person name="Anantharaman K."/>
            <person name="Brown C.T."/>
            <person name="Hug L.A."/>
            <person name="Sharon I."/>
            <person name="Castelle C.J."/>
            <person name="Probst A.J."/>
            <person name="Thomas B.C."/>
            <person name="Singh A."/>
            <person name="Wilkins M.J."/>
            <person name="Karaoz U."/>
            <person name="Brodie E.L."/>
            <person name="Williams K.H."/>
            <person name="Hubbard S.S."/>
            <person name="Banfield J.F."/>
        </authorList>
    </citation>
    <scope>NUCLEOTIDE SEQUENCE [LARGE SCALE GENOMIC DNA]</scope>
</reference>
<accession>A0A1G1V1P8</accession>
<dbReference type="EMBL" id="MHBW01000013">
    <property type="protein sequence ID" value="OGY09241.1"/>
    <property type="molecule type" value="Genomic_DNA"/>
</dbReference>
<protein>
    <recommendedName>
        <fullName evidence="4">OBG-type G domain-containing protein</fullName>
    </recommendedName>
</protein>
<dbReference type="Gene3D" id="3.10.20.30">
    <property type="match status" value="1"/>
</dbReference>
<dbReference type="InterPro" id="IPR006073">
    <property type="entry name" value="GTP-bd"/>
</dbReference>
<comment type="caution">
    <text evidence="5">The sequence shown here is derived from an EMBL/GenBank/DDBJ whole genome shotgun (WGS) entry which is preliminary data.</text>
</comment>